<dbReference type="AlphaFoldDB" id="A0A1H8AX68"/>
<dbReference type="Gene3D" id="3.40.50.150">
    <property type="entry name" value="Vaccinia Virus protein VP39"/>
    <property type="match status" value="1"/>
</dbReference>
<dbReference type="Proteomes" id="UP000183898">
    <property type="component" value="Unassembled WGS sequence"/>
</dbReference>
<dbReference type="CDD" id="cd02440">
    <property type="entry name" value="AdoMet_MTases"/>
    <property type="match status" value="1"/>
</dbReference>
<dbReference type="EMBL" id="FOCT01000001">
    <property type="protein sequence ID" value="SEM74097.1"/>
    <property type="molecule type" value="Genomic_DNA"/>
</dbReference>
<dbReference type="InterPro" id="IPR029063">
    <property type="entry name" value="SAM-dependent_MTases_sf"/>
</dbReference>
<dbReference type="Pfam" id="PF08241">
    <property type="entry name" value="Methyltransf_11"/>
    <property type="match status" value="1"/>
</dbReference>
<sequence length="217" mass="25348">MNVNNLDMYHTVMIFFMSRFRQTRAEDIRKRFPILFDPKAHILDVGGGTFPWSELKPTAKITILNKRPQNLPDHFPWEFIEGDGTNLPFKDASFDLVFSNSVIEHVGGIAAQQKFAKEMLRVGKSVYCQTPNKWFPVEPHLIAPFIHWLPFSVFRKVARLGSVWGWTYKPDQNVIDDHIKSIRLLTYNEMVNLFPNCTLRRERVFGLTKSFILEKFS</sequence>
<name>A0A1H8AX68_9PROT</name>
<dbReference type="RefSeq" id="WP_074743592.1">
    <property type="nucleotide sequence ID" value="NZ_FOCT01000001.1"/>
</dbReference>
<proteinExistence type="predicted"/>
<evidence type="ECO:0000313" key="3">
    <source>
        <dbReference type="Proteomes" id="UP000183898"/>
    </source>
</evidence>
<reference evidence="2 3" key="1">
    <citation type="submission" date="2016-10" db="EMBL/GenBank/DDBJ databases">
        <authorList>
            <person name="de Groot N.N."/>
        </authorList>
    </citation>
    <scope>NUCLEOTIDE SEQUENCE [LARGE SCALE GENOMIC DNA]</scope>
    <source>
        <strain evidence="2 3">Nl18</strain>
    </source>
</reference>
<dbReference type="GO" id="GO:0008757">
    <property type="term" value="F:S-adenosylmethionine-dependent methyltransferase activity"/>
    <property type="evidence" value="ECO:0007669"/>
    <property type="project" value="InterPro"/>
</dbReference>
<dbReference type="InterPro" id="IPR013216">
    <property type="entry name" value="Methyltransf_11"/>
</dbReference>
<keyword evidence="2" id="KW-0489">Methyltransferase</keyword>
<feature type="domain" description="Methyltransferase type 11" evidence="1">
    <location>
        <begin position="71"/>
        <end position="124"/>
    </location>
</feature>
<dbReference type="SUPFAM" id="SSF53335">
    <property type="entry name" value="S-adenosyl-L-methionine-dependent methyltransferases"/>
    <property type="match status" value="1"/>
</dbReference>
<evidence type="ECO:0000259" key="1">
    <source>
        <dbReference type="Pfam" id="PF08241"/>
    </source>
</evidence>
<accession>A0A1H8AX68</accession>
<protein>
    <submittedName>
        <fullName evidence="2">Methyltransferase domain-containing protein</fullName>
    </submittedName>
</protein>
<gene>
    <name evidence="2" type="ORF">SAMN05216404_10127</name>
</gene>
<dbReference type="GO" id="GO:0032259">
    <property type="term" value="P:methylation"/>
    <property type="evidence" value="ECO:0007669"/>
    <property type="project" value="UniProtKB-KW"/>
</dbReference>
<evidence type="ECO:0000313" key="2">
    <source>
        <dbReference type="EMBL" id="SEM74097.1"/>
    </source>
</evidence>
<keyword evidence="2" id="KW-0808">Transferase</keyword>
<organism evidence="2 3">
    <name type="scientific">Nitrosospira multiformis</name>
    <dbReference type="NCBI Taxonomy" id="1231"/>
    <lineage>
        <taxon>Bacteria</taxon>
        <taxon>Pseudomonadati</taxon>
        <taxon>Pseudomonadota</taxon>
        <taxon>Betaproteobacteria</taxon>
        <taxon>Nitrosomonadales</taxon>
        <taxon>Nitrosomonadaceae</taxon>
        <taxon>Nitrosospira</taxon>
    </lineage>
</organism>